<proteinExistence type="inferred from homology"/>
<dbReference type="InterPro" id="IPR011256">
    <property type="entry name" value="Reg_factor_effector_dom_sf"/>
</dbReference>
<keyword evidence="4" id="KW-0732">Signal</keyword>
<dbReference type="Pfam" id="PF04832">
    <property type="entry name" value="SOUL"/>
    <property type="match status" value="3"/>
</dbReference>
<organism evidence="5 6">
    <name type="scientific">Scophthalmus maximus</name>
    <name type="common">Turbot</name>
    <name type="synonym">Psetta maxima</name>
    <dbReference type="NCBI Taxonomy" id="52904"/>
    <lineage>
        <taxon>Eukaryota</taxon>
        <taxon>Metazoa</taxon>
        <taxon>Chordata</taxon>
        <taxon>Craniata</taxon>
        <taxon>Vertebrata</taxon>
        <taxon>Euteleostomi</taxon>
        <taxon>Actinopterygii</taxon>
        <taxon>Neopterygii</taxon>
        <taxon>Teleostei</taxon>
        <taxon>Neoteleostei</taxon>
        <taxon>Acanthomorphata</taxon>
        <taxon>Carangaria</taxon>
        <taxon>Pleuronectiformes</taxon>
        <taxon>Pleuronectoidei</taxon>
        <taxon>Scophthalmidae</taxon>
        <taxon>Scophthalmus</taxon>
    </lineage>
</organism>
<feature type="transmembrane region" description="Helical" evidence="3">
    <location>
        <begin position="437"/>
        <end position="460"/>
    </location>
</feature>
<name>A0A6A4SHY0_SCOMX</name>
<dbReference type="PANTHER" id="PTHR11220:SF1">
    <property type="entry name" value="HEME-BINDING PROTEIN 2"/>
    <property type="match status" value="1"/>
</dbReference>
<evidence type="ECO:0000256" key="4">
    <source>
        <dbReference type="SAM" id="SignalP"/>
    </source>
</evidence>
<gene>
    <name evidence="5" type="ORF">F2P81_015127</name>
</gene>
<evidence type="ECO:0000313" key="5">
    <source>
        <dbReference type="EMBL" id="KAF0032837.1"/>
    </source>
</evidence>
<dbReference type="PANTHER" id="PTHR11220">
    <property type="entry name" value="HEME-BINDING PROTEIN-RELATED"/>
    <property type="match status" value="1"/>
</dbReference>
<keyword evidence="3" id="KW-0472">Membrane</keyword>
<accession>A0A6A4SHY0</accession>
<comment type="similarity">
    <text evidence="1">Belongs to the HEBP family.</text>
</comment>
<reference evidence="5 6" key="1">
    <citation type="submission" date="2019-06" db="EMBL/GenBank/DDBJ databases">
        <title>Draft genomes of female and male turbot (Scophthalmus maximus).</title>
        <authorList>
            <person name="Xu H."/>
            <person name="Xu X.-W."/>
            <person name="Shao C."/>
            <person name="Chen S."/>
        </authorList>
    </citation>
    <scope>NUCLEOTIDE SEQUENCE [LARGE SCALE GENOMIC DNA]</scope>
    <source>
        <strain evidence="5">Ysfricsl-2016a</strain>
        <tissue evidence="5">Blood</tissue>
    </source>
</reference>
<evidence type="ECO:0000313" key="6">
    <source>
        <dbReference type="Proteomes" id="UP000438429"/>
    </source>
</evidence>
<dbReference type="InterPro" id="IPR006917">
    <property type="entry name" value="SOUL_heme-bd"/>
</dbReference>
<dbReference type="SUPFAM" id="SSF55136">
    <property type="entry name" value="Probable bacterial effector-binding domain"/>
    <property type="match status" value="3"/>
</dbReference>
<evidence type="ECO:0000256" key="1">
    <source>
        <dbReference type="ARBA" id="ARBA00009817"/>
    </source>
</evidence>
<dbReference type="Gene3D" id="3.20.80.10">
    <property type="entry name" value="Regulatory factor, effector binding domain"/>
    <property type="match status" value="3"/>
</dbReference>
<feature type="chain" id="PRO_5025643847" description="Heme-binding protein 2-like" evidence="4">
    <location>
        <begin position="18"/>
        <end position="679"/>
    </location>
</feature>
<feature type="signal peptide" evidence="4">
    <location>
        <begin position="1"/>
        <end position="17"/>
    </location>
</feature>
<feature type="region of interest" description="Disordered" evidence="2">
    <location>
        <begin position="652"/>
        <end position="679"/>
    </location>
</feature>
<dbReference type="Proteomes" id="UP000438429">
    <property type="component" value="Unassembled WGS sequence"/>
</dbReference>
<keyword evidence="3" id="KW-1133">Transmembrane helix</keyword>
<keyword evidence="3" id="KW-0812">Transmembrane</keyword>
<dbReference type="FunFam" id="3.20.80.10:FF:000002">
    <property type="entry name" value="Heme-binding protein 2"/>
    <property type="match status" value="1"/>
</dbReference>
<evidence type="ECO:0000256" key="2">
    <source>
        <dbReference type="SAM" id="MobiDB-lite"/>
    </source>
</evidence>
<sequence>MCLSGLVGLLLVLTTEATVGNSSSCIETEECLLFDVICTTGDFEVRHYDSVKWVSTNETSLLMDIAAMKAFWRLFDYISGNNDKGKKIEMTSPVVMRIPQTDFFEYGVFTLSFLLPAEYQTDIPPNPTNNLVYIHDTPDMNVYVRSYSGWMTCLSDKYTKGRLSTDLDSIGANYKKDFHYGAGYNRRVQGRSKDQDIEKNQLSQDEILMTHHQNQYANYEDISISIMIYELSGKTQNKETGRVALDKTAQIQFLDCTELNTVTMMYLSGLVGLLLVLTVDARVGNSSSCIETEQCLLFDVICKTEDFEVRHYDSVKWVSTNETSSSFDIAVNNGFSRLYDYINGTNDIGIKLEMVTPVIIKSYGKQGFFVMNFLLPAEYQSNPPNPTDPMVYIYTTAAMTVYVQSFDEELTGLFDRLATRSLSRDLDSIHATYVKDFHLLALYVGMYLSGLVGLLLVLTVDARVGLLQSSKVENSSFCTETEQCLLFDCICTTEDYEVHDFGSVKWVTTNETSLDTLNIGFKRLYDYFSGSNDNGTIFQMAFPIILRIPFNISAMDVFTLSFLLPDEYQIETPNPLDIMVNIDTTPDMRVFVRSFFGPMTGMADSNLTNSLSNVLDLVGARYLGEFYYAALYNSSMEMTDSYSEMWFVADYEPSSSSGSSGSSGSSSSSSEETVNSSGC</sequence>
<feature type="compositionally biased region" description="Low complexity" evidence="2">
    <location>
        <begin position="654"/>
        <end position="670"/>
    </location>
</feature>
<dbReference type="EMBL" id="VEVO01000013">
    <property type="protein sequence ID" value="KAF0032837.1"/>
    <property type="molecule type" value="Genomic_DNA"/>
</dbReference>
<dbReference type="AlphaFoldDB" id="A0A6A4SHY0"/>
<comment type="caution">
    <text evidence="5">The sequence shown here is derived from an EMBL/GenBank/DDBJ whole genome shotgun (WGS) entry which is preliminary data.</text>
</comment>
<protein>
    <recommendedName>
        <fullName evidence="7">Heme-binding protein 2-like</fullName>
    </recommendedName>
</protein>
<evidence type="ECO:0008006" key="7">
    <source>
        <dbReference type="Google" id="ProtNLM"/>
    </source>
</evidence>
<dbReference type="GO" id="GO:0020037">
    <property type="term" value="F:heme binding"/>
    <property type="evidence" value="ECO:0007669"/>
    <property type="project" value="TreeGrafter"/>
</dbReference>
<evidence type="ECO:0000256" key="3">
    <source>
        <dbReference type="SAM" id="Phobius"/>
    </source>
</evidence>